<dbReference type="GO" id="GO:0000122">
    <property type="term" value="P:negative regulation of transcription by RNA polymerase II"/>
    <property type="evidence" value="ECO:0007669"/>
    <property type="project" value="TreeGrafter"/>
</dbReference>
<dbReference type="PANTHER" id="PTHR31336">
    <property type="entry name" value="LIN37 HOMOLOG"/>
    <property type="match status" value="1"/>
</dbReference>
<sequence length="268" mass="30597">MPLTVKKRKSPVDPLPVSPMKILAKDPNVDPSGRLVDAARARFFNTLAHGSTITKPVQFIEDKEEEVDEGSPESSKPELAQKTEPALLKRKRKGLSDKQSFIMKLFDRSVDLAPFDDATSLYPICRAWIQNTPSQLVTGKHKKKKAAIAEKADEDTDADYDIDEVLNTLNSSEEIELNKLPKPKPLLEPNDRIPSPISVEKSTLDDFINRDQDKESLPTRDSLLSEHREKWVAVRKSWHEAERKNEERYKDSRLILDAIYNKAQKHYQ</sequence>
<dbReference type="Pfam" id="PF15306">
    <property type="entry name" value="LIN37"/>
    <property type="match status" value="1"/>
</dbReference>
<protein>
    <recommendedName>
        <fullName evidence="4">Antolefinin</fullName>
    </recommendedName>
</protein>
<proteinExistence type="predicted"/>
<dbReference type="EMBL" id="OU963862">
    <property type="protein sequence ID" value="CAH0380986.1"/>
    <property type="molecule type" value="Genomic_DNA"/>
</dbReference>
<evidence type="ECO:0000313" key="2">
    <source>
        <dbReference type="EMBL" id="CAH0380986.1"/>
    </source>
</evidence>
<organism evidence="2 3">
    <name type="scientific">Bemisia tabaci</name>
    <name type="common">Sweetpotato whitefly</name>
    <name type="synonym">Aleurodes tabaci</name>
    <dbReference type="NCBI Taxonomy" id="7038"/>
    <lineage>
        <taxon>Eukaryota</taxon>
        <taxon>Metazoa</taxon>
        <taxon>Ecdysozoa</taxon>
        <taxon>Arthropoda</taxon>
        <taxon>Hexapoda</taxon>
        <taxon>Insecta</taxon>
        <taxon>Pterygota</taxon>
        <taxon>Neoptera</taxon>
        <taxon>Paraneoptera</taxon>
        <taxon>Hemiptera</taxon>
        <taxon>Sternorrhyncha</taxon>
        <taxon>Aleyrodoidea</taxon>
        <taxon>Aleyrodidae</taxon>
        <taxon>Aleyrodinae</taxon>
        <taxon>Bemisia</taxon>
    </lineage>
</organism>
<dbReference type="PANTHER" id="PTHR31336:SF3">
    <property type="entry name" value="PROTEIN LIN-37 HOMOLOG"/>
    <property type="match status" value="1"/>
</dbReference>
<feature type="compositionally biased region" description="Acidic residues" evidence="1">
    <location>
        <begin position="62"/>
        <end position="71"/>
    </location>
</feature>
<dbReference type="InterPro" id="IPR028226">
    <property type="entry name" value="LIN37"/>
</dbReference>
<dbReference type="KEGG" id="btab:109041279"/>
<reference evidence="2" key="1">
    <citation type="submission" date="2021-12" db="EMBL/GenBank/DDBJ databases">
        <authorList>
            <person name="King R."/>
        </authorList>
    </citation>
    <scope>NUCLEOTIDE SEQUENCE</scope>
</reference>
<keyword evidence="3" id="KW-1185">Reference proteome</keyword>
<evidence type="ECO:0000256" key="1">
    <source>
        <dbReference type="SAM" id="MobiDB-lite"/>
    </source>
</evidence>
<evidence type="ECO:0008006" key="4">
    <source>
        <dbReference type="Google" id="ProtNLM"/>
    </source>
</evidence>
<dbReference type="GO" id="GO:0017053">
    <property type="term" value="C:transcription repressor complex"/>
    <property type="evidence" value="ECO:0007669"/>
    <property type="project" value="InterPro"/>
</dbReference>
<dbReference type="AlphaFoldDB" id="A0A9P0EXI1"/>
<feature type="region of interest" description="Disordered" evidence="1">
    <location>
        <begin position="58"/>
        <end position="85"/>
    </location>
</feature>
<dbReference type="GO" id="GO:0031523">
    <property type="term" value="C:Myb complex"/>
    <property type="evidence" value="ECO:0007669"/>
    <property type="project" value="TreeGrafter"/>
</dbReference>
<gene>
    <name evidence="2" type="ORF">BEMITA_LOCUS681</name>
</gene>
<name>A0A9P0EXI1_BEMTA</name>
<accession>A0A9P0EXI1</accession>
<evidence type="ECO:0000313" key="3">
    <source>
        <dbReference type="Proteomes" id="UP001152759"/>
    </source>
</evidence>
<dbReference type="Proteomes" id="UP001152759">
    <property type="component" value="Chromosome 1"/>
</dbReference>